<dbReference type="EC" id="3.2.1.22" evidence="4"/>
<dbReference type="PANTHER" id="PTHR11452:SF75">
    <property type="entry name" value="ALPHA-GALACTOSIDASE MEL1"/>
    <property type="match status" value="1"/>
</dbReference>
<keyword evidence="2 4" id="KW-0378">Hydrolase</keyword>
<gene>
    <name evidence="5" type="ORF">RFI_04273</name>
</gene>
<keyword evidence="3 4" id="KW-0326">Glycosidase</keyword>
<dbReference type="Pfam" id="PF16499">
    <property type="entry name" value="Melibiase_2"/>
    <property type="match status" value="1"/>
</dbReference>
<evidence type="ECO:0000313" key="6">
    <source>
        <dbReference type="Proteomes" id="UP000023152"/>
    </source>
</evidence>
<evidence type="ECO:0000256" key="4">
    <source>
        <dbReference type="RuleBase" id="RU361168"/>
    </source>
</evidence>
<dbReference type="PANTHER" id="PTHR11452">
    <property type="entry name" value="ALPHA-GALACTOSIDASE/ALPHA-N-ACETYLGALACTOSAMINIDASE"/>
    <property type="match status" value="1"/>
</dbReference>
<keyword evidence="4" id="KW-1015">Disulfide bond</keyword>
<dbReference type="Proteomes" id="UP000023152">
    <property type="component" value="Unassembled WGS sequence"/>
</dbReference>
<evidence type="ECO:0000256" key="2">
    <source>
        <dbReference type="ARBA" id="ARBA00022801"/>
    </source>
</evidence>
<dbReference type="AlphaFoldDB" id="X6P3Z1"/>
<comment type="catalytic activity">
    <reaction evidence="4">
        <text>Hydrolysis of terminal, non-reducing alpha-D-galactose residues in alpha-D-galactosides, including galactose oligosaccharides, galactomannans and galactolipids.</text>
        <dbReference type="EC" id="3.2.1.22"/>
    </reaction>
</comment>
<dbReference type="PRINTS" id="PR00740">
    <property type="entry name" value="GLHYDRLASE27"/>
</dbReference>
<comment type="caution">
    <text evidence="5">The sequence shown here is derived from an EMBL/GenBank/DDBJ whole genome shotgun (WGS) entry which is preliminary data.</text>
</comment>
<reference evidence="5 6" key="1">
    <citation type="journal article" date="2013" name="Curr. Biol.">
        <title>The Genome of the Foraminiferan Reticulomyxa filosa.</title>
        <authorList>
            <person name="Glockner G."/>
            <person name="Hulsmann N."/>
            <person name="Schleicher M."/>
            <person name="Noegel A.A."/>
            <person name="Eichinger L."/>
            <person name="Gallinger C."/>
            <person name="Pawlowski J."/>
            <person name="Sierra R."/>
            <person name="Euteneuer U."/>
            <person name="Pillet L."/>
            <person name="Moustafa A."/>
            <person name="Platzer M."/>
            <person name="Groth M."/>
            <person name="Szafranski K."/>
            <person name="Schliwa M."/>
        </authorList>
    </citation>
    <scope>NUCLEOTIDE SEQUENCE [LARGE SCALE GENOMIC DNA]</scope>
</reference>
<proteinExistence type="inferred from homology"/>
<evidence type="ECO:0000256" key="3">
    <source>
        <dbReference type="ARBA" id="ARBA00023295"/>
    </source>
</evidence>
<dbReference type="GO" id="GO:0005975">
    <property type="term" value="P:carbohydrate metabolic process"/>
    <property type="evidence" value="ECO:0007669"/>
    <property type="project" value="InterPro"/>
</dbReference>
<organism evidence="5 6">
    <name type="scientific">Reticulomyxa filosa</name>
    <dbReference type="NCBI Taxonomy" id="46433"/>
    <lineage>
        <taxon>Eukaryota</taxon>
        <taxon>Sar</taxon>
        <taxon>Rhizaria</taxon>
        <taxon>Retaria</taxon>
        <taxon>Foraminifera</taxon>
        <taxon>Monothalamids</taxon>
        <taxon>Reticulomyxidae</taxon>
        <taxon>Reticulomyxa</taxon>
    </lineage>
</organism>
<dbReference type="InterPro" id="IPR013785">
    <property type="entry name" value="Aldolase_TIM"/>
</dbReference>
<dbReference type="EMBL" id="ASPP01003882">
    <property type="protein sequence ID" value="ETO32843.1"/>
    <property type="molecule type" value="Genomic_DNA"/>
</dbReference>
<dbReference type="SUPFAM" id="SSF51445">
    <property type="entry name" value="(Trans)glycosidases"/>
    <property type="match status" value="1"/>
</dbReference>
<evidence type="ECO:0000313" key="5">
    <source>
        <dbReference type="EMBL" id="ETO32843.1"/>
    </source>
</evidence>
<dbReference type="CDD" id="cd14792">
    <property type="entry name" value="GH27"/>
    <property type="match status" value="1"/>
</dbReference>
<accession>X6P3Z1</accession>
<name>X6P3Z1_RETFI</name>
<dbReference type="OrthoDB" id="5795902at2759"/>
<evidence type="ECO:0000256" key="1">
    <source>
        <dbReference type="ARBA" id="ARBA00009743"/>
    </source>
</evidence>
<comment type="similarity">
    <text evidence="1 4">Belongs to the glycosyl hydrolase 27 family.</text>
</comment>
<keyword evidence="6" id="KW-1185">Reference proteome</keyword>
<protein>
    <recommendedName>
        <fullName evidence="4">Alpha-galactosidase</fullName>
        <ecNumber evidence="4">3.2.1.22</ecNumber>
    </recommendedName>
    <alternativeName>
        <fullName evidence="4">Melibiase</fullName>
    </alternativeName>
</protein>
<dbReference type="Gene3D" id="3.20.20.70">
    <property type="entry name" value="Aldolase class I"/>
    <property type="match status" value="1"/>
</dbReference>
<sequence>MCKKKKKKKAETRDADGNLQADKHRFPSGIANLIKWLHENDILFGLYTSAGDKTCSSGRRVLKPLRSYGHYQQDANAFAEWKMDYVKIDWCENDLYNAQEQHTEFTEALNNTGRSMWLELCRGYDYPPPYVAQVVNSWTVTGDHHDHWRSTLAAIESVAGPNVMAMSATYNWAYNDFLMAGGQGCPSINPDVPAGHCPGQTHSEYRSEFAIWGITASPLIVATDVRNMTNIIDQVLFNQEITLRGIIKPRSQSETCGYTKILECSLGTKNIFERKMKKTSLKRQQLLFFLIKDKINNSYLRDFTGRPQMRYEQHPKL</sequence>
<dbReference type="InterPro" id="IPR002241">
    <property type="entry name" value="Glyco_hydro_27"/>
</dbReference>
<dbReference type="GO" id="GO:0004557">
    <property type="term" value="F:alpha-galactosidase activity"/>
    <property type="evidence" value="ECO:0007669"/>
    <property type="project" value="UniProtKB-EC"/>
</dbReference>
<dbReference type="InterPro" id="IPR017853">
    <property type="entry name" value="GH"/>
</dbReference>